<dbReference type="OrthoDB" id="341421at2759"/>
<dbReference type="Pfam" id="PF01753">
    <property type="entry name" value="zf-MYND"/>
    <property type="match status" value="1"/>
</dbReference>
<reference evidence="6 7" key="1">
    <citation type="journal article" date="2018" name="Nat. Ecol. Evol.">
        <title>Pezizomycetes genomes reveal the molecular basis of ectomycorrhizal truffle lifestyle.</title>
        <authorList>
            <person name="Murat C."/>
            <person name="Payen T."/>
            <person name="Noel B."/>
            <person name="Kuo A."/>
            <person name="Morin E."/>
            <person name="Chen J."/>
            <person name="Kohler A."/>
            <person name="Krizsan K."/>
            <person name="Balestrini R."/>
            <person name="Da Silva C."/>
            <person name="Montanini B."/>
            <person name="Hainaut M."/>
            <person name="Levati E."/>
            <person name="Barry K.W."/>
            <person name="Belfiori B."/>
            <person name="Cichocki N."/>
            <person name="Clum A."/>
            <person name="Dockter R.B."/>
            <person name="Fauchery L."/>
            <person name="Guy J."/>
            <person name="Iotti M."/>
            <person name="Le Tacon F."/>
            <person name="Lindquist E.A."/>
            <person name="Lipzen A."/>
            <person name="Malagnac F."/>
            <person name="Mello A."/>
            <person name="Molinier V."/>
            <person name="Miyauchi S."/>
            <person name="Poulain J."/>
            <person name="Riccioni C."/>
            <person name="Rubini A."/>
            <person name="Sitrit Y."/>
            <person name="Splivallo R."/>
            <person name="Traeger S."/>
            <person name="Wang M."/>
            <person name="Zifcakova L."/>
            <person name="Wipf D."/>
            <person name="Zambonelli A."/>
            <person name="Paolocci F."/>
            <person name="Nowrousian M."/>
            <person name="Ottonello S."/>
            <person name="Baldrian P."/>
            <person name="Spatafora J.W."/>
            <person name="Henrissat B."/>
            <person name="Nagy L.G."/>
            <person name="Aury J.M."/>
            <person name="Wincker P."/>
            <person name="Grigoriev I.V."/>
            <person name="Bonfante P."/>
            <person name="Martin F.M."/>
        </authorList>
    </citation>
    <scope>NUCLEOTIDE SEQUENCE [LARGE SCALE GENOMIC DNA]</scope>
    <source>
        <strain evidence="6 7">CCBAS932</strain>
    </source>
</reference>
<keyword evidence="3" id="KW-0862">Zinc</keyword>
<name>A0A3N4KBS1_9PEZI</name>
<evidence type="ECO:0000259" key="5">
    <source>
        <dbReference type="PROSITE" id="PS01360"/>
    </source>
</evidence>
<evidence type="ECO:0000313" key="7">
    <source>
        <dbReference type="Proteomes" id="UP000277580"/>
    </source>
</evidence>
<dbReference type="GO" id="GO:0008270">
    <property type="term" value="F:zinc ion binding"/>
    <property type="evidence" value="ECO:0007669"/>
    <property type="project" value="UniProtKB-KW"/>
</dbReference>
<dbReference type="EMBL" id="ML119172">
    <property type="protein sequence ID" value="RPB07933.1"/>
    <property type="molecule type" value="Genomic_DNA"/>
</dbReference>
<evidence type="ECO:0000256" key="3">
    <source>
        <dbReference type="ARBA" id="ARBA00022833"/>
    </source>
</evidence>
<proteinExistence type="predicted"/>
<feature type="domain" description="MYND-type" evidence="5">
    <location>
        <begin position="286"/>
        <end position="324"/>
    </location>
</feature>
<evidence type="ECO:0000256" key="2">
    <source>
        <dbReference type="ARBA" id="ARBA00022771"/>
    </source>
</evidence>
<dbReference type="Gene3D" id="6.10.140.2220">
    <property type="match status" value="1"/>
</dbReference>
<evidence type="ECO:0000256" key="4">
    <source>
        <dbReference type="SAM" id="MobiDB-lite"/>
    </source>
</evidence>
<evidence type="ECO:0000256" key="1">
    <source>
        <dbReference type="ARBA" id="ARBA00022723"/>
    </source>
</evidence>
<dbReference type="PROSITE" id="PS01360">
    <property type="entry name" value="ZF_MYND_1"/>
    <property type="match status" value="1"/>
</dbReference>
<keyword evidence="7" id="KW-1185">Reference proteome</keyword>
<dbReference type="InParanoid" id="A0A3N4KBS1"/>
<dbReference type="AlphaFoldDB" id="A0A3N4KBS1"/>
<dbReference type="Proteomes" id="UP000277580">
    <property type="component" value="Unassembled WGS sequence"/>
</dbReference>
<keyword evidence="2" id="KW-0863">Zinc-finger</keyword>
<sequence>MTTLTPPPLPPYTVEFIESATSRTLLEIFSGFSVNLDKRIFSSNSPSNIAELERRLKLLLSDSQRLSTVLPRSETKYESLPPWTGRSGPDHRRSPPGSGPMCEAFSKNFNVGQMEKIAGRTGRVSKLHDYKFYHDACQMLMAMASCFDSGRYKITLQDPQMDSGIALRIVDARCTALDPKLPILFVLFAHETTEHADPNSPSLKWLSHTIKNDGAISQIREGTVANNHLLLRQLVYNSHRLPPGCEEMFDRARDKVYEKDFVASFILPMDPLSHKAVERLSRSQKCARVSCVKPAFLLCGGCGIVYYCSQGCQKSHRDTHQGLCTCISTSPPPRSTNFIVFPLIDSKSDMGIANEYLSQRDLVRLEEGDGQKAYLMLNPFPDRGFLTSVARRGPKERFIVRMQESMGGAVLLVYDAEKTFKVHVRVVPELCELVASNKNWKGQRCYLYARHLDGDKGKKYLEVLLDVMPNQGLLW</sequence>
<protein>
    <recommendedName>
        <fullName evidence="5">MYND-type domain-containing protein</fullName>
    </recommendedName>
</protein>
<dbReference type="STRING" id="1392247.A0A3N4KBS1"/>
<dbReference type="InterPro" id="IPR002893">
    <property type="entry name" value="Znf_MYND"/>
</dbReference>
<accession>A0A3N4KBS1</accession>
<gene>
    <name evidence="6" type="ORF">P167DRAFT_539726</name>
</gene>
<keyword evidence="1" id="KW-0479">Metal-binding</keyword>
<dbReference type="SUPFAM" id="SSF144232">
    <property type="entry name" value="HIT/MYND zinc finger-like"/>
    <property type="match status" value="1"/>
</dbReference>
<organism evidence="6 7">
    <name type="scientific">Morchella conica CCBAS932</name>
    <dbReference type="NCBI Taxonomy" id="1392247"/>
    <lineage>
        <taxon>Eukaryota</taxon>
        <taxon>Fungi</taxon>
        <taxon>Dikarya</taxon>
        <taxon>Ascomycota</taxon>
        <taxon>Pezizomycotina</taxon>
        <taxon>Pezizomycetes</taxon>
        <taxon>Pezizales</taxon>
        <taxon>Morchellaceae</taxon>
        <taxon>Morchella</taxon>
    </lineage>
</organism>
<evidence type="ECO:0000313" key="6">
    <source>
        <dbReference type="EMBL" id="RPB07933.1"/>
    </source>
</evidence>
<feature type="region of interest" description="Disordered" evidence="4">
    <location>
        <begin position="71"/>
        <end position="100"/>
    </location>
</feature>